<feature type="region of interest" description="Disordered" evidence="1">
    <location>
        <begin position="1"/>
        <end position="27"/>
    </location>
</feature>
<evidence type="ECO:0000313" key="2">
    <source>
        <dbReference type="EMBL" id="JAD77314.1"/>
    </source>
</evidence>
<reference evidence="2" key="2">
    <citation type="journal article" date="2015" name="Data Brief">
        <title>Shoot transcriptome of the giant reed, Arundo donax.</title>
        <authorList>
            <person name="Barrero R.A."/>
            <person name="Guerrero F.D."/>
            <person name="Moolhuijzen P."/>
            <person name="Goolsby J.A."/>
            <person name="Tidwell J."/>
            <person name="Bellgard S.E."/>
            <person name="Bellgard M.I."/>
        </authorList>
    </citation>
    <scope>NUCLEOTIDE SEQUENCE</scope>
    <source>
        <tissue evidence="2">Shoot tissue taken approximately 20 cm above the soil surface</tissue>
    </source>
</reference>
<proteinExistence type="predicted"/>
<sequence>MAPGAAAALAHRTRRRRQAREAPPPRGWRCSRSLWQPSLLNVRSLIASIFCV</sequence>
<feature type="compositionally biased region" description="Low complexity" evidence="1">
    <location>
        <begin position="1"/>
        <end position="10"/>
    </location>
</feature>
<organism evidence="2">
    <name type="scientific">Arundo donax</name>
    <name type="common">Giant reed</name>
    <name type="synonym">Donax arundinaceus</name>
    <dbReference type="NCBI Taxonomy" id="35708"/>
    <lineage>
        <taxon>Eukaryota</taxon>
        <taxon>Viridiplantae</taxon>
        <taxon>Streptophyta</taxon>
        <taxon>Embryophyta</taxon>
        <taxon>Tracheophyta</taxon>
        <taxon>Spermatophyta</taxon>
        <taxon>Magnoliopsida</taxon>
        <taxon>Liliopsida</taxon>
        <taxon>Poales</taxon>
        <taxon>Poaceae</taxon>
        <taxon>PACMAD clade</taxon>
        <taxon>Arundinoideae</taxon>
        <taxon>Arundineae</taxon>
        <taxon>Arundo</taxon>
    </lineage>
</organism>
<accession>A0A0A9CLY5</accession>
<evidence type="ECO:0000256" key="1">
    <source>
        <dbReference type="SAM" id="MobiDB-lite"/>
    </source>
</evidence>
<reference evidence="2" key="1">
    <citation type="submission" date="2014-09" db="EMBL/GenBank/DDBJ databases">
        <authorList>
            <person name="Magalhaes I.L.F."/>
            <person name="Oliveira U."/>
            <person name="Santos F.R."/>
            <person name="Vidigal T.H.D.A."/>
            <person name="Brescovit A.D."/>
            <person name="Santos A.J."/>
        </authorList>
    </citation>
    <scope>NUCLEOTIDE SEQUENCE</scope>
    <source>
        <tissue evidence="2">Shoot tissue taken approximately 20 cm above the soil surface</tissue>
    </source>
</reference>
<name>A0A0A9CLY5_ARUDO</name>
<protein>
    <submittedName>
        <fullName evidence="2">Uncharacterized protein</fullName>
    </submittedName>
</protein>
<dbReference type="EMBL" id="GBRH01220581">
    <property type="protein sequence ID" value="JAD77314.1"/>
    <property type="molecule type" value="Transcribed_RNA"/>
</dbReference>
<dbReference type="AlphaFoldDB" id="A0A0A9CLY5"/>